<dbReference type="Proteomes" id="UP000023758">
    <property type="component" value="Unassembled WGS sequence"/>
</dbReference>
<proteinExistence type="predicted"/>
<name>A0A022WED9_TRIRU</name>
<protein>
    <submittedName>
        <fullName evidence="1">Uncharacterized protein</fullName>
    </submittedName>
</protein>
<reference evidence="1" key="1">
    <citation type="submission" date="2014-02" db="EMBL/GenBank/DDBJ databases">
        <title>The Genome Sequence of Trichophyton rubrum (morphotype fischeri) CBS 288.86.</title>
        <authorList>
            <consortium name="The Broad Institute Genomics Platform"/>
            <person name="Cuomo C.A."/>
            <person name="White T.C."/>
            <person name="Graser Y."/>
            <person name="Martinez-Rossi N."/>
            <person name="Heitman J."/>
            <person name="Young S.K."/>
            <person name="Zeng Q."/>
            <person name="Gargeya S."/>
            <person name="Abouelleil A."/>
            <person name="Alvarado L."/>
            <person name="Chapman S.B."/>
            <person name="Gainer-Dewar J."/>
            <person name="Goldberg J."/>
            <person name="Griggs A."/>
            <person name="Gujja S."/>
            <person name="Hansen M."/>
            <person name="Howarth C."/>
            <person name="Imamovic A."/>
            <person name="Larimer J."/>
            <person name="Martinez D."/>
            <person name="Murphy C."/>
            <person name="Pearson M.D."/>
            <person name="Persinoti G."/>
            <person name="Poon T."/>
            <person name="Priest M."/>
            <person name="Roberts A.D."/>
            <person name="Saif S."/>
            <person name="Shea T.D."/>
            <person name="Sykes S.N."/>
            <person name="Wortman J."/>
            <person name="Nusbaum C."/>
            <person name="Birren B."/>
        </authorList>
    </citation>
    <scope>NUCLEOTIDE SEQUENCE [LARGE SCALE GENOMIC DNA]</scope>
    <source>
        <strain evidence="1">CBS 288.86</strain>
    </source>
</reference>
<evidence type="ECO:0000313" key="1">
    <source>
        <dbReference type="EMBL" id="EZF56674.1"/>
    </source>
</evidence>
<sequence>MQQLHSRQRKTPLKQHAGHEYIWNKIIGLQLVFTPAGHVQDDSEQMIISDGASSPGSEVKPLLFWNYGTLVEMELNTSLPDSILRSTINGKSFSQLPTNHSIDRISPKGPKWYLLCEEIKDE</sequence>
<dbReference type="HOGENOM" id="CLU_164951_0_0_1"/>
<dbReference type="AlphaFoldDB" id="A0A022WED9"/>
<organism evidence="1">
    <name type="scientific">Trichophyton rubrum CBS 288.86</name>
    <dbReference type="NCBI Taxonomy" id="1215330"/>
    <lineage>
        <taxon>Eukaryota</taxon>
        <taxon>Fungi</taxon>
        <taxon>Dikarya</taxon>
        <taxon>Ascomycota</taxon>
        <taxon>Pezizomycotina</taxon>
        <taxon>Eurotiomycetes</taxon>
        <taxon>Eurotiomycetidae</taxon>
        <taxon>Onygenales</taxon>
        <taxon>Arthrodermataceae</taxon>
        <taxon>Trichophyton</taxon>
    </lineage>
</organism>
<dbReference type="EMBL" id="KK207714">
    <property type="protein sequence ID" value="EZF56674.1"/>
    <property type="molecule type" value="Genomic_DNA"/>
</dbReference>
<gene>
    <name evidence="1" type="ORF">H103_00960</name>
</gene>
<accession>A0A022WED9</accession>